<comment type="catalytic activity">
    <reaction evidence="1">
        <text>ATP + protein L-histidine = ADP + protein N-phospho-L-histidine.</text>
        <dbReference type="EC" id="2.7.13.3"/>
    </reaction>
</comment>
<evidence type="ECO:0000256" key="9">
    <source>
        <dbReference type="SAM" id="Phobius"/>
    </source>
</evidence>
<keyword evidence="9" id="KW-0812">Transmembrane</keyword>
<dbReference type="PROSITE" id="PS50109">
    <property type="entry name" value="HIS_KIN"/>
    <property type="match status" value="1"/>
</dbReference>
<dbReference type="InterPro" id="IPR005467">
    <property type="entry name" value="His_kinase_dom"/>
</dbReference>
<dbReference type="RefSeq" id="WP_068171638.1">
    <property type="nucleotide sequence ID" value="NZ_AOGK01000027.1"/>
</dbReference>
<keyword evidence="4" id="KW-0597">Phosphoprotein</keyword>
<dbReference type="CDD" id="cd00082">
    <property type="entry name" value="HisKA"/>
    <property type="match status" value="1"/>
</dbReference>
<organism evidence="13 14">
    <name type="scientific">Hydrogenophaga taeniospiralis CCUG 15921</name>
    <dbReference type="NCBI Taxonomy" id="1281780"/>
    <lineage>
        <taxon>Bacteria</taxon>
        <taxon>Pseudomonadati</taxon>
        <taxon>Pseudomonadota</taxon>
        <taxon>Betaproteobacteria</taxon>
        <taxon>Burkholderiales</taxon>
        <taxon>Comamonadaceae</taxon>
        <taxon>Hydrogenophaga</taxon>
    </lineage>
</organism>
<dbReference type="SUPFAM" id="SSF55785">
    <property type="entry name" value="PYP-like sensor domain (PAS domain)"/>
    <property type="match status" value="2"/>
</dbReference>
<dbReference type="Pfam" id="PF00512">
    <property type="entry name" value="HisKA"/>
    <property type="match status" value="1"/>
</dbReference>
<dbReference type="PANTHER" id="PTHR42878:SF15">
    <property type="entry name" value="BACTERIOPHYTOCHROME"/>
    <property type="match status" value="1"/>
</dbReference>
<dbReference type="InterPro" id="IPR000014">
    <property type="entry name" value="PAS"/>
</dbReference>
<evidence type="ECO:0000256" key="2">
    <source>
        <dbReference type="ARBA" id="ARBA00004429"/>
    </source>
</evidence>
<dbReference type="Proteomes" id="UP001152876">
    <property type="component" value="Unassembled WGS sequence"/>
</dbReference>
<dbReference type="GO" id="GO:0030295">
    <property type="term" value="F:protein kinase activator activity"/>
    <property type="evidence" value="ECO:0007669"/>
    <property type="project" value="TreeGrafter"/>
</dbReference>
<comment type="caution">
    <text evidence="13">The sequence shown here is derived from an EMBL/GenBank/DDBJ whole genome shotgun (WGS) entry which is preliminary data.</text>
</comment>
<dbReference type="InterPro" id="IPR003594">
    <property type="entry name" value="HATPase_dom"/>
</dbReference>
<keyword evidence="6" id="KW-0418">Kinase</keyword>
<dbReference type="EMBL" id="AOGK01000027">
    <property type="protein sequence ID" value="MDG5977861.1"/>
    <property type="molecule type" value="Genomic_DNA"/>
</dbReference>
<dbReference type="InterPro" id="IPR050351">
    <property type="entry name" value="BphY/WalK/GraS-like"/>
</dbReference>
<dbReference type="InterPro" id="IPR013655">
    <property type="entry name" value="PAS_fold_3"/>
</dbReference>
<keyword evidence="5" id="KW-0808">Transferase</keyword>
<dbReference type="InterPro" id="IPR003661">
    <property type="entry name" value="HisK_dim/P_dom"/>
</dbReference>
<dbReference type="Pfam" id="PF00672">
    <property type="entry name" value="HAMP"/>
    <property type="match status" value="1"/>
</dbReference>
<dbReference type="PRINTS" id="PR00344">
    <property type="entry name" value="BCTRLSENSOR"/>
</dbReference>
<dbReference type="PROSITE" id="PS50885">
    <property type="entry name" value="HAMP"/>
    <property type="match status" value="1"/>
</dbReference>
<dbReference type="GO" id="GO:0007234">
    <property type="term" value="P:osmosensory signaling via phosphorelay pathway"/>
    <property type="evidence" value="ECO:0007669"/>
    <property type="project" value="TreeGrafter"/>
</dbReference>
<dbReference type="GO" id="GO:0000155">
    <property type="term" value="F:phosphorelay sensor kinase activity"/>
    <property type="evidence" value="ECO:0007669"/>
    <property type="project" value="InterPro"/>
</dbReference>
<dbReference type="FunFam" id="3.30.565.10:FF:000006">
    <property type="entry name" value="Sensor histidine kinase WalK"/>
    <property type="match status" value="1"/>
</dbReference>
<feature type="domain" description="HAMP" evidence="12">
    <location>
        <begin position="209"/>
        <end position="254"/>
    </location>
</feature>
<comment type="subcellular location">
    <subcellularLocation>
        <location evidence="2">Cell inner membrane</location>
        <topology evidence="2">Multi-pass membrane protein</topology>
    </subcellularLocation>
</comment>
<dbReference type="SMART" id="SM00086">
    <property type="entry name" value="PAC"/>
    <property type="match status" value="2"/>
</dbReference>
<dbReference type="OrthoDB" id="9808408at2"/>
<dbReference type="SMART" id="SM00388">
    <property type="entry name" value="HisKA"/>
    <property type="match status" value="1"/>
</dbReference>
<dbReference type="PANTHER" id="PTHR42878">
    <property type="entry name" value="TWO-COMPONENT HISTIDINE KINASE"/>
    <property type="match status" value="1"/>
</dbReference>
<dbReference type="GO" id="GO:0005886">
    <property type="term" value="C:plasma membrane"/>
    <property type="evidence" value="ECO:0007669"/>
    <property type="project" value="UniProtKB-SubCell"/>
</dbReference>
<dbReference type="Pfam" id="PF02518">
    <property type="entry name" value="HATPase_c"/>
    <property type="match status" value="1"/>
</dbReference>
<dbReference type="InterPro" id="IPR035965">
    <property type="entry name" value="PAS-like_dom_sf"/>
</dbReference>
<dbReference type="EC" id="2.7.13.3" evidence="3"/>
<keyword evidence="8" id="KW-0175">Coiled coil</keyword>
<evidence type="ECO:0000259" key="12">
    <source>
        <dbReference type="PROSITE" id="PS50885"/>
    </source>
</evidence>
<feature type="domain" description="Histidine kinase" evidence="10">
    <location>
        <begin position="541"/>
        <end position="754"/>
    </location>
</feature>
<dbReference type="Gene3D" id="1.10.287.130">
    <property type="match status" value="1"/>
</dbReference>
<dbReference type="FunFam" id="1.10.287.130:FF:000070">
    <property type="entry name" value="Histidine kinase sensor protein"/>
    <property type="match status" value="1"/>
</dbReference>
<reference evidence="13" key="1">
    <citation type="submission" date="2013-01" db="EMBL/GenBank/DDBJ databases">
        <title>Genome draft of Hydrogenophaga taeniospiralis 2K1.</title>
        <authorList>
            <person name="Gomila M."/>
            <person name="Lalucat J."/>
        </authorList>
    </citation>
    <scope>NUCLEOTIDE SEQUENCE</scope>
    <source>
        <strain evidence="13">CCUG 15921</strain>
    </source>
</reference>
<keyword evidence="7 9" id="KW-0472">Membrane</keyword>
<evidence type="ECO:0000256" key="3">
    <source>
        <dbReference type="ARBA" id="ARBA00012438"/>
    </source>
</evidence>
<gene>
    <name evidence="13" type="ORF">H010_21596</name>
</gene>
<evidence type="ECO:0000256" key="7">
    <source>
        <dbReference type="ARBA" id="ARBA00023136"/>
    </source>
</evidence>
<dbReference type="InterPro" id="IPR003660">
    <property type="entry name" value="HAMP_dom"/>
</dbReference>
<dbReference type="AlphaFoldDB" id="A0A9X4NWA8"/>
<evidence type="ECO:0000256" key="8">
    <source>
        <dbReference type="SAM" id="Coils"/>
    </source>
</evidence>
<dbReference type="CDD" id="cd06225">
    <property type="entry name" value="HAMP"/>
    <property type="match status" value="1"/>
</dbReference>
<keyword evidence="9" id="KW-1133">Transmembrane helix</keyword>
<dbReference type="NCBIfam" id="TIGR00229">
    <property type="entry name" value="sensory_box"/>
    <property type="match status" value="2"/>
</dbReference>
<feature type="domain" description="PAC" evidence="11">
    <location>
        <begin position="332"/>
        <end position="384"/>
    </location>
</feature>
<evidence type="ECO:0000313" key="14">
    <source>
        <dbReference type="Proteomes" id="UP001152876"/>
    </source>
</evidence>
<dbReference type="InterPro" id="IPR000700">
    <property type="entry name" value="PAS-assoc_C"/>
</dbReference>
<dbReference type="SUPFAM" id="SSF55874">
    <property type="entry name" value="ATPase domain of HSP90 chaperone/DNA topoisomerase II/histidine kinase"/>
    <property type="match status" value="1"/>
</dbReference>
<dbReference type="InterPro" id="IPR036097">
    <property type="entry name" value="HisK_dim/P_sf"/>
</dbReference>
<dbReference type="SUPFAM" id="SSF47384">
    <property type="entry name" value="Homodimeric domain of signal transducing histidine kinase"/>
    <property type="match status" value="1"/>
</dbReference>
<evidence type="ECO:0000259" key="11">
    <source>
        <dbReference type="PROSITE" id="PS50113"/>
    </source>
</evidence>
<dbReference type="Gene3D" id="6.10.340.10">
    <property type="match status" value="1"/>
</dbReference>
<evidence type="ECO:0000256" key="1">
    <source>
        <dbReference type="ARBA" id="ARBA00000085"/>
    </source>
</evidence>
<feature type="transmembrane region" description="Helical" evidence="9">
    <location>
        <begin position="14"/>
        <end position="34"/>
    </location>
</feature>
<dbReference type="CDD" id="cd00130">
    <property type="entry name" value="PAS"/>
    <property type="match status" value="2"/>
</dbReference>
<accession>A0A9X4NWA8</accession>
<sequence length="754" mass="84450">MRPGRWLVQLPGRWLAPLLLASFAVLAALLNYGLQWRAMDERITAQESVRLRERLGLEQTLAELQTSRDTGVLVRRLVGSLGPYSGLERAWLVQGDGLVLASMSHADVGRPLQEVLGAEAGLFEPWGEPSGSSRPNEVRVTRPSGSQRVLGTAPIQSDRQLLTVVNLGPALAVREAELRNEVLREALLLLALSALLAWVLHHVWFLRAQRLVHTLSDIGRGQLEARSGLQGRDELARIGQEVDLMAQRLQTDQAEIRRLNAVVNRSPVVVIEWRDAPGCPVDYVNDAVSQWGYGKADWLDASWRFDDLIHPEDRGRVLAESTRHREHGPDEFQQEYRLHCADGGWAWVSDRTSLRRDAAGRVVGSSGILMDITPQKTAQVAAIEQAELLRLFYELPFIGMAISSPTSRRWLQVNDRLCEILGYGRDELLSKTWAEMTPEPDLQINMGHFNEMLAGRCESYQLGKRFLRKDGQFVHTEIHVRAVRHANGALKHLFTTIQDVSERVRAEAALQASKAELERRVAERTEQLSEANRELEAFSYSVSHDLKAPLRGIDGYSQLLEEEYANRLGDEGRQFIGRIRRGVQQMGDLIADLLNYSRMERRAMELQPVDLGQLMDEVIESHAADIDSSGCALRRTLEPMTLVLDREGMAVVLRNLVGNAVKFSRASTSPSVEIGSRSEAGRRILWVRDNGVGFDMKYHDRIFGIFQRLHRAEDYPGTGVGLALVAKAVQRMGGRVWAESSLGAGATFYLEFPA</sequence>
<dbReference type="InterPro" id="IPR004358">
    <property type="entry name" value="Sig_transdc_His_kin-like_C"/>
</dbReference>
<dbReference type="Gene3D" id="3.30.565.10">
    <property type="entry name" value="Histidine kinase-like ATPase, C-terminal domain"/>
    <property type="match status" value="1"/>
</dbReference>
<dbReference type="Pfam" id="PF08447">
    <property type="entry name" value="PAS_3"/>
    <property type="match status" value="1"/>
</dbReference>
<dbReference type="Pfam" id="PF13426">
    <property type="entry name" value="PAS_9"/>
    <property type="match status" value="1"/>
</dbReference>
<dbReference type="SMART" id="SM00091">
    <property type="entry name" value="PAS"/>
    <property type="match status" value="2"/>
</dbReference>
<evidence type="ECO:0000256" key="6">
    <source>
        <dbReference type="ARBA" id="ARBA00022777"/>
    </source>
</evidence>
<dbReference type="PROSITE" id="PS50113">
    <property type="entry name" value="PAC"/>
    <property type="match status" value="2"/>
</dbReference>
<evidence type="ECO:0000256" key="5">
    <source>
        <dbReference type="ARBA" id="ARBA00022679"/>
    </source>
</evidence>
<evidence type="ECO:0000313" key="13">
    <source>
        <dbReference type="EMBL" id="MDG5977861.1"/>
    </source>
</evidence>
<evidence type="ECO:0000259" key="10">
    <source>
        <dbReference type="PROSITE" id="PS50109"/>
    </source>
</evidence>
<dbReference type="InterPro" id="IPR001610">
    <property type="entry name" value="PAC"/>
</dbReference>
<proteinExistence type="predicted"/>
<evidence type="ECO:0000256" key="4">
    <source>
        <dbReference type="ARBA" id="ARBA00022553"/>
    </source>
</evidence>
<protein>
    <recommendedName>
        <fullName evidence="3">histidine kinase</fullName>
        <ecNumber evidence="3">2.7.13.3</ecNumber>
    </recommendedName>
</protein>
<feature type="domain" description="PAC" evidence="11">
    <location>
        <begin position="460"/>
        <end position="512"/>
    </location>
</feature>
<dbReference type="InterPro" id="IPR036890">
    <property type="entry name" value="HATPase_C_sf"/>
</dbReference>
<name>A0A9X4NWA8_9BURK</name>
<dbReference type="GO" id="GO:0000156">
    <property type="term" value="F:phosphorelay response regulator activity"/>
    <property type="evidence" value="ECO:0007669"/>
    <property type="project" value="TreeGrafter"/>
</dbReference>
<keyword evidence="14" id="KW-1185">Reference proteome</keyword>
<dbReference type="Gene3D" id="3.30.450.20">
    <property type="entry name" value="PAS domain"/>
    <property type="match status" value="2"/>
</dbReference>
<feature type="coiled-coil region" evidence="8">
    <location>
        <begin position="507"/>
        <end position="534"/>
    </location>
</feature>
<dbReference type="SMART" id="SM00387">
    <property type="entry name" value="HATPase_c"/>
    <property type="match status" value="1"/>
</dbReference>
<feature type="transmembrane region" description="Helical" evidence="9">
    <location>
        <begin position="186"/>
        <end position="206"/>
    </location>
</feature>